<sequence length="86" mass="9185">MPVSVTSVSSPWEHACLGLQHAGSVLIRAILHILAVKSDVAGSREGQTKEKKYFYNGAGDGVQEAEEEEPGSKDMGKEKKSSGKQV</sequence>
<dbReference type="EMBL" id="JANPWB010000008">
    <property type="protein sequence ID" value="KAJ1161402.1"/>
    <property type="molecule type" value="Genomic_DNA"/>
</dbReference>
<evidence type="ECO:0000313" key="2">
    <source>
        <dbReference type="EMBL" id="KAJ1161402.1"/>
    </source>
</evidence>
<keyword evidence="3" id="KW-1185">Reference proteome</keyword>
<accession>A0AAV7SAY5</accession>
<feature type="compositionally biased region" description="Basic and acidic residues" evidence="1">
    <location>
        <begin position="70"/>
        <end position="86"/>
    </location>
</feature>
<gene>
    <name evidence="2" type="ORF">NDU88_001888</name>
</gene>
<dbReference type="Proteomes" id="UP001066276">
    <property type="component" value="Chromosome 4_2"/>
</dbReference>
<evidence type="ECO:0000313" key="3">
    <source>
        <dbReference type="Proteomes" id="UP001066276"/>
    </source>
</evidence>
<proteinExistence type="predicted"/>
<feature type="region of interest" description="Disordered" evidence="1">
    <location>
        <begin position="41"/>
        <end position="86"/>
    </location>
</feature>
<evidence type="ECO:0000256" key="1">
    <source>
        <dbReference type="SAM" id="MobiDB-lite"/>
    </source>
</evidence>
<protein>
    <submittedName>
        <fullName evidence="2">Uncharacterized protein</fullName>
    </submittedName>
</protein>
<dbReference type="AlphaFoldDB" id="A0AAV7SAY5"/>
<comment type="caution">
    <text evidence="2">The sequence shown here is derived from an EMBL/GenBank/DDBJ whole genome shotgun (WGS) entry which is preliminary data.</text>
</comment>
<organism evidence="2 3">
    <name type="scientific">Pleurodeles waltl</name>
    <name type="common">Iberian ribbed newt</name>
    <dbReference type="NCBI Taxonomy" id="8319"/>
    <lineage>
        <taxon>Eukaryota</taxon>
        <taxon>Metazoa</taxon>
        <taxon>Chordata</taxon>
        <taxon>Craniata</taxon>
        <taxon>Vertebrata</taxon>
        <taxon>Euteleostomi</taxon>
        <taxon>Amphibia</taxon>
        <taxon>Batrachia</taxon>
        <taxon>Caudata</taxon>
        <taxon>Salamandroidea</taxon>
        <taxon>Salamandridae</taxon>
        <taxon>Pleurodelinae</taxon>
        <taxon>Pleurodeles</taxon>
    </lineage>
</organism>
<reference evidence="2" key="1">
    <citation type="journal article" date="2022" name="bioRxiv">
        <title>Sequencing and chromosome-scale assembly of the giantPleurodeles waltlgenome.</title>
        <authorList>
            <person name="Brown T."/>
            <person name="Elewa A."/>
            <person name="Iarovenko S."/>
            <person name="Subramanian E."/>
            <person name="Araus A.J."/>
            <person name="Petzold A."/>
            <person name="Susuki M."/>
            <person name="Suzuki K.-i.T."/>
            <person name="Hayashi T."/>
            <person name="Toyoda A."/>
            <person name="Oliveira C."/>
            <person name="Osipova E."/>
            <person name="Leigh N.D."/>
            <person name="Simon A."/>
            <person name="Yun M.H."/>
        </authorList>
    </citation>
    <scope>NUCLEOTIDE SEQUENCE</scope>
    <source>
        <strain evidence="2">20211129_DDA</strain>
        <tissue evidence="2">Liver</tissue>
    </source>
</reference>
<name>A0AAV7SAY5_PLEWA</name>